<feature type="region of interest" description="Disordered" evidence="1">
    <location>
        <begin position="14"/>
        <end position="55"/>
    </location>
</feature>
<accession>A0A392UBF1</accession>
<evidence type="ECO:0000313" key="2">
    <source>
        <dbReference type="EMBL" id="MCI70024.1"/>
    </source>
</evidence>
<sequence length="55" mass="6075">SSKIRQLLRLVKSTVENTGTQPNKRGTTVSGVKGPKKSNDKDVLRIPNKNSQKEL</sequence>
<keyword evidence="3" id="KW-1185">Reference proteome</keyword>
<dbReference type="Proteomes" id="UP000265520">
    <property type="component" value="Unassembled WGS sequence"/>
</dbReference>
<dbReference type="EMBL" id="LXQA010767319">
    <property type="protein sequence ID" value="MCI70024.1"/>
    <property type="molecule type" value="Genomic_DNA"/>
</dbReference>
<dbReference type="AlphaFoldDB" id="A0A392UBF1"/>
<organism evidence="2 3">
    <name type="scientific">Trifolium medium</name>
    <dbReference type="NCBI Taxonomy" id="97028"/>
    <lineage>
        <taxon>Eukaryota</taxon>
        <taxon>Viridiplantae</taxon>
        <taxon>Streptophyta</taxon>
        <taxon>Embryophyta</taxon>
        <taxon>Tracheophyta</taxon>
        <taxon>Spermatophyta</taxon>
        <taxon>Magnoliopsida</taxon>
        <taxon>eudicotyledons</taxon>
        <taxon>Gunneridae</taxon>
        <taxon>Pentapetalae</taxon>
        <taxon>rosids</taxon>
        <taxon>fabids</taxon>
        <taxon>Fabales</taxon>
        <taxon>Fabaceae</taxon>
        <taxon>Papilionoideae</taxon>
        <taxon>50 kb inversion clade</taxon>
        <taxon>NPAAA clade</taxon>
        <taxon>Hologalegina</taxon>
        <taxon>IRL clade</taxon>
        <taxon>Trifolieae</taxon>
        <taxon>Trifolium</taxon>
    </lineage>
</organism>
<protein>
    <submittedName>
        <fullName evidence="2">Uncharacterized protein</fullName>
    </submittedName>
</protein>
<comment type="caution">
    <text evidence="2">The sequence shown here is derived from an EMBL/GenBank/DDBJ whole genome shotgun (WGS) entry which is preliminary data.</text>
</comment>
<proteinExistence type="predicted"/>
<evidence type="ECO:0000256" key="1">
    <source>
        <dbReference type="SAM" id="MobiDB-lite"/>
    </source>
</evidence>
<evidence type="ECO:0000313" key="3">
    <source>
        <dbReference type="Proteomes" id="UP000265520"/>
    </source>
</evidence>
<feature type="compositionally biased region" description="Polar residues" evidence="1">
    <location>
        <begin position="14"/>
        <end position="30"/>
    </location>
</feature>
<feature type="non-terminal residue" evidence="2">
    <location>
        <position position="1"/>
    </location>
</feature>
<reference evidence="2 3" key="1">
    <citation type="journal article" date="2018" name="Front. Plant Sci.">
        <title>Red Clover (Trifolium pratense) and Zigzag Clover (T. medium) - A Picture of Genomic Similarities and Differences.</title>
        <authorList>
            <person name="Dluhosova J."/>
            <person name="Istvanek J."/>
            <person name="Nedelnik J."/>
            <person name="Repkova J."/>
        </authorList>
    </citation>
    <scope>NUCLEOTIDE SEQUENCE [LARGE SCALE GENOMIC DNA]</scope>
    <source>
        <strain evidence="3">cv. 10/8</strain>
        <tissue evidence="2">Leaf</tissue>
    </source>
</reference>
<name>A0A392UBF1_9FABA</name>